<dbReference type="GO" id="GO:0006281">
    <property type="term" value="P:DNA repair"/>
    <property type="evidence" value="ECO:0007669"/>
    <property type="project" value="InterPro"/>
</dbReference>
<protein>
    <recommendedName>
        <fullName evidence="2">Helix-hairpin-helix DNA-binding motif class 1 domain-containing protein</fullName>
    </recommendedName>
</protein>
<dbReference type="Gene3D" id="1.10.150.320">
    <property type="entry name" value="Photosystem II 12 kDa extrinsic protein"/>
    <property type="match status" value="1"/>
</dbReference>
<dbReference type="Proteomes" id="UP000243688">
    <property type="component" value="Unassembled WGS sequence"/>
</dbReference>
<dbReference type="InterPro" id="IPR003583">
    <property type="entry name" value="Hlx-hairpin-Hlx_DNA-bd_motif"/>
</dbReference>
<feature type="domain" description="Helix-hairpin-helix DNA-binding motif class 1" evidence="2">
    <location>
        <begin position="94"/>
        <end position="113"/>
    </location>
</feature>
<evidence type="ECO:0000313" key="3">
    <source>
        <dbReference type="EMBL" id="PDO09230.1"/>
    </source>
</evidence>
<sequence length="148" mass="16014">MRERRQDWRTAALVVVATGAAFAAGVVLGSRSADGPTPPFPSEWRRMDGAVESVVSRREAEVRKTPSPVAPMPTSVSRAPSPSAKLDLNRAGKSDLIRLPGIGEARAEAIIALREKKGRFERVEDLLEVKGIGPKILEKIRPQVTVVP</sequence>
<organism evidence="3 4">
    <name type="scientific">Candidatus Reconcilbacillus cellulovorans</name>
    <dbReference type="NCBI Taxonomy" id="1906605"/>
    <lineage>
        <taxon>Bacteria</taxon>
        <taxon>Bacillati</taxon>
        <taxon>Bacillota</taxon>
        <taxon>Bacilli</taxon>
        <taxon>Bacillales</taxon>
        <taxon>Paenibacillaceae</taxon>
        <taxon>Candidatus Reconcilbacillus</taxon>
    </lineage>
</organism>
<dbReference type="InterPro" id="IPR004509">
    <property type="entry name" value="Competence_ComEA_HhH"/>
</dbReference>
<feature type="domain" description="Helix-hairpin-helix DNA-binding motif class 1" evidence="2">
    <location>
        <begin position="124"/>
        <end position="143"/>
    </location>
</feature>
<dbReference type="Pfam" id="PF12836">
    <property type="entry name" value="HHH_3"/>
    <property type="match status" value="1"/>
</dbReference>
<accession>A0A2A6DWG7</accession>
<dbReference type="EMBL" id="MOXJ01000056">
    <property type="protein sequence ID" value="PDO09230.1"/>
    <property type="molecule type" value="Genomic_DNA"/>
</dbReference>
<reference evidence="3 4" key="1">
    <citation type="submission" date="2016-12" db="EMBL/GenBank/DDBJ databases">
        <title>Candidatus Reconcilibacillus cellulovorans genome.</title>
        <authorList>
            <person name="Kolinko S."/>
            <person name="Wu Y.-W."/>
            <person name="Tachea F."/>
            <person name="Denzel E."/>
            <person name="Hiras J."/>
            <person name="Baecker N."/>
            <person name="Chan L.J."/>
            <person name="Eichorst S.A."/>
            <person name="Frey D."/>
            <person name="Adams P.D."/>
            <person name="Pray T."/>
            <person name="Tanjore D."/>
            <person name="Petzold C.J."/>
            <person name="Gladden J.M."/>
            <person name="Simmons B.A."/>
            <person name="Singer S.W."/>
        </authorList>
    </citation>
    <scope>NUCLEOTIDE SEQUENCE [LARGE SCALE GENOMIC DNA]</scope>
    <source>
        <strain evidence="3">JTherm</strain>
    </source>
</reference>
<dbReference type="PANTHER" id="PTHR21180:SF32">
    <property type="entry name" value="ENDONUCLEASE_EXONUCLEASE_PHOSPHATASE FAMILY DOMAIN-CONTAINING PROTEIN 1"/>
    <property type="match status" value="1"/>
</dbReference>
<evidence type="ECO:0000256" key="1">
    <source>
        <dbReference type="SAM" id="MobiDB-lite"/>
    </source>
</evidence>
<dbReference type="InterPro" id="IPR010994">
    <property type="entry name" value="RuvA_2-like"/>
</dbReference>
<dbReference type="NCBIfam" id="TIGR00426">
    <property type="entry name" value="competence protein ComEA helix-hairpin-helix repeat region"/>
    <property type="match status" value="1"/>
</dbReference>
<feature type="compositionally biased region" description="Basic and acidic residues" evidence="1">
    <location>
        <begin position="55"/>
        <end position="64"/>
    </location>
</feature>
<dbReference type="AlphaFoldDB" id="A0A2A6DWG7"/>
<comment type="caution">
    <text evidence="3">The sequence shown here is derived from an EMBL/GenBank/DDBJ whole genome shotgun (WGS) entry which is preliminary data.</text>
</comment>
<gene>
    <name evidence="3" type="ORF">BLM47_13710</name>
</gene>
<dbReference type="SUPFAM" id="SSF47781">
    <property type="entry name" value="RuvA domain 2-like"/>
    <property type="match status" value="1"/>
</dbReference>
<dbReference type="PANTHER" id="PTHR21180">
    <property type="entry name" value="ENDONUCLEASE/EXONUCLEASE/PHOSPHATASE FAMILY DOMAIN-CONTAINING PROTEIN 1"/>
    <property type="match status" value="1"/>
</dbReference>
<dbReference type="SMART" id="SM00278">
    <property type="entry name" value="HhH1"/>
    <property type="match status" value="2"/>
</dbReference>
<dbReference type="InterPro" id="IPR051675">
    <property type="entry name" value="Endo/Exo/Phosphatase_dom_1"/>
</dbReference>
<evidence type="ECO:0000313" key="4">
    <source>
        <dbReference type="Proteomes" id="UP000243688"/>
    </source>
</evidence>
<dbReference type="GO" id="GO:0003677">
    <property type="term" value="F:DNA binding"/>
    <property type="evidence" value="ECO:0007669"/>
    <property type="project" value="InterPro"/>
</dbReference>
<dbReference type="GO" id="GO:0015627">
    <property type="term" value="C:type II protein secretion system complex"/>
    <property type="evidence" value="ECO:0007669"/>
    <property type="project" value="TreeGrafter"/>
</dbReference>
<dbReference type="GO" id="GO:0015628">
    <property type="term" value="P:protein secretion by the type II secretion system"/>
    <property type="evidence" value="ECO:0007669"/>
    <property type="project" value="TreeGrafter"/>
</dbReference>
<evidence type="ECO:0000259" key="2">
    <source>
        <dbReference type="SMART" id="SM00278"/>
    </source>
</evidence>
<name>A0A2A6DWG7_9BACL</name>
<feature type="region of interest" description="Disordered" evidence="1">
    <location>
        <begin position="55"/>
        <end position="87"/>
    </location>
</feature>
<proteinExistence type="predicted"/>